<protein>
    <submittedName>
        <fullName evidence="1">Uncharacterized protein</fullName>
    </submittedName>
</protein>
<sequence>MFGRHGFFRGHFRCHFTPRINTIYKGGSYKYIGPCRCGLGPHAYYLDENGNLIHGWEIFDRDFEGDRKRYLMERIKYLEEEKKRLEKELKNEW</sequence>
<accession>A0A832YSU3</accession>
<dbReference type="AlphaFoldDB" id="A0A832YSU3"/>
<evidence type="ECO:0000313" key="2">
    <source>
        <dbReference type="Proteomes" id="UP000605144"/>
    </source>
</evidence>
<evidence type="ECO:0000313" key="1">
    <source>
        <dbReference type="EMBL" id="HIP17445.1"/>
    </source>
</evidence>
<gene>
    <name evidence="1" type="ORF">EYG76_03990</name>
</gene>
<proteinExistence type="predicted"/>
<reference evidence="1" key="1">
    <citation type="journal article" date="2020" name="ISME J.">
        <title>Gammaproteobacteria mediating utilization of methyl-, sulfur- and petroleum organic compounds in deep ocean hydrothermal plumes.</title>
        <authorList>
            <person name="Zhou Z."/>
            <person name="Liu Y."/>
            <person name="Pan J."/>
            <person name="Cron B.R."/>
            <person name="Toner B.M."/>
            <person name="Anantharaman K."/>
            <person name="Breier J.A."/>
            <person name="Dick G.J."/>
            <person name="Li M."/>
        </authorList>
    </citation>
    <scope>NUCLEOTIDE SEQUENCE</scope>
    <source>
        <strain evidence="1">SZUA-1385</strain>
    </source>
</reference>
<organism evidence="1 2">
    <name type="scientific">Methanothermococcus okinawensis</name>
    <dbReference type="NCBI Taxonomy" id="155863"/>
    <lineage>
        <taxon>Archaea</taxon>
        <taxon>Methanobacteriati</taxon>
        <taxon>Methanobacteriota</taxon>
        <taxon>Methanomada group</taxon>
        <taxon>Methanococci</taxon>
        <taxon>Methanococcales</taxon>
        <taxon>Methanococcaceae</taxon>
        <taxon>Methanothermococcus</taxon>
    </lineage>
</organism>
<comment type="caution">
    <text evidence="1">The sequence shown here is derived from an EMBL/GenBank/DDBJ whole genome shotgun (WGS) entry which is preliminary data.</text>
</comment>
<dbReference type="Proteomes" id="UP000605144">
    <property type="component" value="Unassembled WGS sequence"/>
</dbReference>
<name>A0A832YSU3_9EURY</name>
<dbReference type="EMBL" id="DQSV01000077">
    <property type="protein sequence ID" value="HIP17445.1"/>
    <property type="molecule type" value="Genomic_DNA"/>
</dbReference>